<protein>
    <submittedName>
        <fullName evidence="2">Uncharacterized protein</fullName>
    </submittedName>
</protein>
<sequence>MAEGCSPLAWEKTNPHRYRKVIVLDTTNLPSPRRTTRFECRGTAPQNEESVKERTIEPLEDPTHKHRRSERSGIVGGSSYGGFLVGVHPNPKLIAFACVKRLFPMPAPENDTGAPVDADERYDSCREDQLSEPEEDSKFGAGKRQRKRSRKLTVVYEADPRLKKLFDSEKG</sequence>
<gene>
    <name evidence="2" type="ORF">Bca52824_018433</name>
</gene>
<evidence type="ECO:0000256" key="1">
    <source>
        <dbReference type="SAM" id="MobiDB-lite"/>
    </source>
</evidence>
<feature type="region of interest" description="Disordered" evidence="1">
    <location>
        <begin position="106"/>
        <end position="151"/>
    </location>
</feature>
<feature type="region of interest" description="Disordered" evidence="1">
    <location>
        <begin position="42"/>
        <end position="76"/>
    </location>
</feature>
<evidence type="ECO:0000313" key="2">
    <source>
        <dbReference type="EMBL" id="KAG2315311.1"/>
    </source>
</evidence>
<name>A0A8X7VPZ0_BRACI</name>
<dbReference type="EMBL" id="JAAMPC010000004">
    <property type="protein sequence ID" value="KAG2315311.1"/>
    <property type="molecule type" value="Genomic_DNA"/>
</dbReference>
<dbReference type="AlphaFoldDB" id="A0A8X7VPZ0"/>
<keyword evidence="3" id="KW-1185">Reference proteome</keyword>
<accession>A0A8X7VPZ0</accession>
<comment type="caution">
    <text evidence="2">The sequence shown here is derived from an EMBL/GenBank/DDBJ whole genome shotgun (WGS) entry which is preliminary data.</text>
</comment>
<organism evidence="2 3">
    <name type="scientific">Brassica carinata</name>
    <name type="common">Ethiopian mustard</name>
    <name type="synonym">Abyssinian cabbage</name>
    <dbReference type="NCBI Taxonomy" id="52824"/>
    <lineage>
        <taxon>Eukaryota</taxon>
        <taxon>Viridiplantae</taxon>
        <taxon>Streptophyta</taxon>
        <taxon>Embryophyta</taxon>
        <taxon>Tracheophyta</taxon>
        <taxon>Spermatophyta</taxon>
        <taxon>Magnoliopsida</taxon>
        <taxon>eudicotyledons</taxon>
        <taxon>Gunneridae</taxon>
        <taxon>Pentapetalae</taxon>
        <taxon>rosids</taxon>
        <taxon>malvids</taxon>
        <taxon>Brassicales</taxon>
        <taxon>Brassicaceae</taxon>
        <taxon>Brassiceae</taxon>
        <taxon>Brassica</taxon>
    </lineage>
</organism>
<reference evidence="2 3" key="1">
    <citation type="submission" date="2020-02" db="EMBL/GenBank/DDBJ databases">
        <authorList>
            <person name="Ma Q."/>
            <person name="Huang Y."/>
            <person name="Song X."/>
            <person name="Pei D."/>
        </authorList>
    </citation>
    <scope>NUCLEOTIDE SEQUENCE [LARGE SCALE GENOMIC DNA]</scope>
    <source>
        <strain evidence="2">Sxm20200214</strain>
        <tissue evidence="2">Leaf</tissue>
    </source>
</reference>
<feature type="compositionally biased region" description="Basic and acidic residues" evidence="1">
    <location>
        <begin position="49"/>
        <end position="63"/>
    </location>
</feature>
<feature type="compositionally biased region" description="Basic residues" evidence="1">
    <location>
        <begin position="141"/>
        <end position="151"/>
    </location>
</feature>
<evidence type="ECO:0000313" key="3">
    <source>
        <dbReference type="Proteomes" id="UP000886595"/>
    </source>
</evidence>
<proteinExistence type="predicted"/>
<dbReference type="Proteomes" id="UP000886595">
    <property type="component" value="Unassembled WGS sequence"/>
</dbReference>
<feature type="compositionally biased region" description="Basic and acidic residues" evidence="1">
    <location>
        <begin position="118"/>
        <end position="129"/>
    </location>
</feature>